<evidence type="ECO:0000256" key="1">
    <source>
        <dbReference type="ARBA" id="ARBA00008857"/>
    </source>
</evidence>
<dbReference type="InterPro" id="IPR011010">
    <property type="entry name" value="DNA_brk_join_enz"/>
</dbReference>
<dbReference type="InterPro" id="IPR010998">
    <property type="entry name" value="Integrase_recombinase_N"/>
</dbReference>
<organism evidence="9 10">
    <name type="scientific">Novosphingobium subterraneum</name>
    <dbReference type="NCBI Taxonomy" id="48936"/>
    <lineage>
        <taxon>Bacteria</taxon>
        <taxon>Pseudomonadati</taxon>
        <taxon>Pseudomonadota</taxon>
        <taxon>Alphaproteobacteria</taxon>
        <taxon>Sphingomonadales</taxon>
        <taxon>Sphingomonadaceae</taxon>
        <taxon>Novosphingobium</taxon>
    </lineage>
</organism>
<feature type="domain" description="Integrase DNA-binding" evidence="7">
    <location>
        <begin position="7"/>
        <end position="88"/>
    </location>
</feature>
<dbReference type="Pfam" id="PF13356">
    <property type="entry name" value="Arm-DNA-bind_3"/>
    <property type="match status" value="1"/>
</dbReference>
<protein>
    <submittedName>
        <fullName evidence="9">Phage integrase</fullName>
    </submittedName>
</protein>
<feature type="region of interest" description="Disordered" evidence="5">
    <location>
        <begin position="421"/>
        <end position="441"/>
    </location>
</feature>
<dbReference type="PANTHER" id="PTHR30629">
    <property type="entry name" value="PROPHAGE INTEGRASE"/>
    <property type="match status" value="1"/>
</dbReference>
<evidence type="ECO:0000256" key="5">
    <source>
        <dbReference type="SAM" id="MobiDB-lite"/>
    </source>
</evidence>
<dbReference type="InterPro" id="IPR002104">
    <property type="entry name" value="Integrase_catalytic"/>
</dbReference>
<sequence length="441" mass="50952">MALKELEVKYATKRQRPYKLSDGEGLHLLVQPNGSKLWRLKYRFDGKEKLLSFGKYPTVTLAIAREKRTEAKRLLDQGEDPAEARKRAKKQRAALKLFEEIARAWHANRIEGLDSAHALRVINRMERDVFPVIGKRPITEIDPPEILEMIRAVEARGALDIARRLKQNVSQIYRFAIASGWATIDPTLGLNDALKPKPPVRHMARVPLAEFPKLVRAIFAYDGEDTPRRREITRDALLFTLLTWVRTSETRFAARDEFEDLYGPNPLWRLSPERMKMEREHLVPLSRQAAMIVQRRLQATNDAFLFPGAKPGKSISENTMIYACYRMGYLHRQTVHGFRGLGSTWANEAERYKPDWIEMALAHEDEDEVRGAYNSALYLTPRRRMLQDWADVIDAATAVSNVEKNPIEFSQFMRCSAPIQHLPPSDQRQPYWQRPLRAASR</sequence>
<dbReference type="Gene3D" id="1.10.443.10">
    <property type="entry name" value="Intergrase catalytic core"/>
    <property type="match status" value="1"/>
</dbReference>
<evidence type="ECO:0000256" key="4">
    <source>
        <dbReference type="ARBA" id="ARBA00023172"/>
    </source>
</evidence>
<dbReference type="CDD" id="cd00801">
    <property type="entry name" value="INT_P4_C"/>
    <property type="match status" value="1"/>
</dbReference>
<dbReference type="InterPro" id="IPR053876">
    <property type="entry name" value="Phage_int_M"/>
</dbReference>
<accession>A0A0B8ZRV8</accession>
<proteinExistence type="inferred from homology"/>
<feature type="domain" description="Phage integrase central" evidence="8">
    <location>
        <begin position="98"/>
        <end position="191"/>
    </location>
</feature>
<evidence type="ECO:0000259" key="8">
    <source>
        <dbReference type="Pfam" id="PF22022"/>
    </source>
</evidence>
<dbReference type="EMBL" id="JRVC01000011">
    <property type="protein sequence ID" value="KHS45875.1"/>
    <property type="molecule type" value="Genomic_DNA"/>
</dbReference>
<dbReference type="InterPro" id="IPR013762">
    <property type="entry name" value="Integrase-like_cat_sf"/>
</dbReference>
<evidence type="ECO:0000259" key="6">
    <source>
        <dbReference type="Pfam" id="PF00589"/>
    </source>
</evidence>
<dbReference type="Gene3D" id="3.30.160.390">
    <property type="entry name" value="Integrase, DNA-binding domain"/>
    <property type="match status" value="1"/>
</dbReference>
<reference evidence="9 10" key="1">
    <citation type="submission" date="2014-10" db="EMBL/GenBank/DDBJ databases">
        <title>Draft genome sequence of Novosphingobium subterraneum DSM 12447.</title>
        <authorList>
            <person name="Gan H.M."/>
            <person name="Gan H.Y."/>
            <person name="Savka M.A."/>
        </authorList>
    </citation>
    <scope>NUCLEOTIDE SEQUENCE [LARGE SCALE GENOMIC DNA]</scope>
    <source>
        <strain evidence="9 10">DSM 12447</strain>
    </source>
</reference>
<dbReference type="Proteomes" id="UP000031338">
    <property type="component" value="Unassembled WGS sequence"/>
</dbReference>
<comment type="similarity">
    <text evidence="1">Belongs to the 'phage' integrase family.</text>
</comment>
<evidence type="ECO:0000256" key="2">
    <source>
        <dbReference type="ARBA" id="ARBA00022908"/>
    </source>
</evidence>
<dbReference type="Pfam" id="PF00589">
    <property type="entry name" value="Phage_integrase"/>
    <property type="match status" value="1"/>
</dbReference>
<dbReference type="InterPro" id="IPR038488">
    <property type="entry name" value="Integrase_DNA-bd_sf"/>
</dbReference>
<keyword evidence="10" id="KW-1185">Reference proteome</keyword>
<dbReference type="GO" id="GO:0003677">
    <property type="term" value="F:DNA binding"/>
    <property type="evidence" value="ECO:0007669"/>
    <property type="project" value="UniProtKB-KW"/>
</dbReference>
<dbReference type="SUPFAM" id="SSF56349">
    <property type="entry name" value="DNA breaking-rejoining enzymes"/>
    <property type="match status" value="1"/>
</dbReference>
<keyword evidence="4" id="KW-0233">DNA recombination</keyword>
<dbReference type="PATRIC" id="fig|48936.3.peg.2488"/>
<dbReference type="AlphaFoldDB" id="A0A0B8ZRV8"/>
<name>A0A0B8ZRV8_9SPHN</name>
<comment type="caution">
    <text evidence="9">The sequence shown here is derived from an EMBL/GenBank/DDBJ whole genome shotgun (WGS) entry which is preliminary data.</text>
</comment>
<keyword evidence="2" id="KW-0229">DNA integration</keyword>
<dbReference type="GO" id="GO:0015074">
    <property type="term" value="P:DNA integration"/>
    <property type="evidence" value="ECO:0007669"/>
    <property type="project" value="UniProtKB-KW"/>
</dbReference>
<evidence type="ECO:0000313" key="10">
    <source>
        <dbReference type="Proteomes" id="UP000031338"/>
    </source>
</evidence>
<dbReference type="GO" id="GO:0006310">
    <property type="term" value="P:DNA recombination"/>
    <property type="evidence" value="ECO:0007669"/>
    <property type="project" value="UniProtKB-KW"/>
</dbReference>
<evidence type="ECO:0000259" key="7">
    <source>
        <dbReference type="Pfam" id="PF13356"/>
    </source>
</evidence>
<feature type="domain" description="Tyr recombinase" evidence="6">
    <location>
        <begin position="236"/>
        <end position="375"/>
    </location>
</feature>
<evidence type="ECO:0000313" key="9">
    <source>
        <dbReference type="EMBL" id="KHS45875.1"/>
    </source>
</evidence>
<keyword evidence="3" id="KW-0238">DNA-binding</keyword>
<dbReference type="Pfam" id="PF22022">
    <property type="entry name" value="Phage_int_M"/>
    <property type="match status" value="1"/>
</dbReference>
<evidence type="ECO:0000256" key="3">
    <source>
        <dbReference type="ARBA" id="ARBA00023125"/>
    </source>
</evidence>
<dbReference type="STRING" id="48936.NJ75_02482"/>
<dbReference type="InterPro" id="IPR050808">
    <property type="entry name" value="Phage_Integrase"/>
</dbReference>
<dbReference type="PANTHER" id="PTHR30629:SF2">
    <property type="entry name" value="PROPHAGE INTEGRASE INTS-RELATED"/>
    <property type="match status" value="1"/>
</dbReference>
<dbReference type="InterPro" id="IPR025166">
    <property type="entry name" value="Integrase_DNA_bind_dom"/>
</dbReference>
<gene>
    <name evidence="9" type="ORF">NJ75_02482</name>
</gene>
<dbReference type="Gene3D" id="1.10.150.130">
    <property type="match status" value="1"/>
</dbReference>